<evidence type="ECO:0000313" key="3">
    <source>
        <dbReference type="Proteomes" id="UP001066276"/>
    </source>
</evidence>
<evidence type="ECO:0000313" key="2">
    <source>
        <dbReference type="EMBL" id="KAJ1203796.1"/>
    </source>
</evidence>
<name>A0AAV7VSQ1_PLEWA</name>
<feature type="compositionally biased region" description="Polar residues" evidence="1">
    <location>
        <begin position="1"/>
        <end position="10"/>
    </location>
</feature>
<protein>
    <recommendedName>
        <fullName evidence="4">PEST proteolytic signal-containing nuclear protein</fullName>
    </recommendedName>
</protein>
<organism evidence="2 3">
    <name type="scientific">Pleurodeles waltl</name>
    <name type="common">Iberian ribbed newt</name>
    <dbReference type="NCBI Taxonomy" id="8319"/>
    <lineage>
        <taxon>Eukaryota</taxon>
        <taxon>Metazoa</taxon>
        <taxon>Chordata</taxon>
        <taxon>Craniata</taxon>
        <taxon>Vertebrata</taxon>
        <taxon>Euteleostomi</taxon>
        <taxon>Amphibia</taxon>
        <taxon>Batrachia</taxon>
        <taxon>Caudata</taxon>
        <taxon>Salamandroidea</taxon>
        <taxon>Salamandridae</taxon>
        <taxon>Pleurodelinae</taxon>
        <taxon>Pleurodeles</taxon>
    </lineage>
</organism>
<gene>
    <name evidence="2" type="ORF">NDU88_007577</name>
</gene>
<reference evidence="2" key="1">
    <citation type="journal article" date="2022" name="bioRxiv">
        <title>Sequencing and chromosome-scale assembly of the giantPleurodeles waltlgenome.</title>
        <authorList>
            <person name="Brown T."/>
            <person name="Elewa A."/>
            <person name="Iarovenko S."/>
            <person name="Subramanian E."/>
            <person name="Araus A.J."/>
            <person name="Petzold A."/>
            <person name="Susuki M."/>
            <person name="Suzuki K.-i.T."/>
            <person name="Hayashi T."/>
            <person name="Toyoda A."/>
            <person name="Oliveira C."/>
            <person name="Osipova E."/>
            <person name="Leigh N.D."/>
            <person name="Simon A."/>
            <person name="Yun M.H."/>
        </authorList>
    </citation>
    <scope>NUCLEOTIDE SEQUENCE</scope>
    <source>
        <strain evidence="2">20211129_DDA</strain>
        <tissue evidence="2">Liver</tissue>
    </source>
</reference>
<dbReference type="AlphaFoldDB" id="A0AAV7VSQ1"/>
<sequence length="133" mass="13782">MCDGLQTATDQPDVAAQTDPAAPDPEGKGLLTNPLGLPGAEGQRQQLRALSDVKPGTATEKGSEVEESESENPENAAKKTMTGSTPKRIQGAIFIKGGAGQSQGETQNSTSGVGGTQREFQPRFRRSVAFPGA</sequence>
<evidence type="ECO:0008006" key="4">
    <source>
        <dbReference type="Google" id="ProtNLM"/>
    </source>
</evidence>
<comment type="caution">
    <text evidence="2">The sequence shown here is derived from an EMBL/GenBank/DDBJ whole genome shotgun (WGS) entry which is preliminary data.</text>
</comment>
<accession>A0AAV7VSQ1</accession>
<proteinExistence type="predicted"/>
<dbReference type="Proteomes" id="UP001066276">
    <property type="component" value="Chromosome 2_1"/>
</dbReference>
<evidence type="ECO:0000256" key="1">
    <source>
        <dbReference type="SAM" id="MobiDB-lite"/>
    </source>
</evidence>
<feature type="region of interest" description="Disordered" evidence="1">
    <location>
        <begin position="1"/>
        <end position="133"/>
    </location>
</feature>
<feature type="compositionally biased region" description="Polar residues" evidence="1">
    <location>
        <begin position="102"/>
        <end position="111"/>
    </location>
</feature>
<keyword evidence="3" id="KW-1185">Reference proteome</keyword>
<dbReference type="EMBL" id="JANPWB010000003">
    <property type="protein sequence ID" value="KAJ1203796.1"/>
    <property type="molecule type" value="Genomic_DNA"/>
</dbReference>